<dbReference type="Gene3D" id="1.10.1040.10">
    <property type="entry name" value="N-(1-d-carboxylethyl)-l-norvaline Dehydrogenase, domain 2"/>
    <property type="match status" value="1"/>
</dbReference>
<keyword evidence="2" id="KW-0560">Oxidoreductase</keyword>
<dbReference type="InterPro" id="IPR008927">
    <property type="entry name" value="6-PGluconate_DH-like_C_sf"/>
</dbReference>
<organism evidence="2">
    <name type="scientific">groundwater metagenome</name>
    <dbReference type="NCBI Taxonomy" id="717931"/>
    <lineage>
        <taxon>unclassified sequences</taxon>
        <taxon>metagenomes</taxon>
        <taxon>ecological metagenomes</taxon>
    </lineage>
</organism>
<dbReference type="InterPro" id="IPR006108">
    <property type="entry name" value="3HC_DH_C"/>
</dbReference>
<dbReference type="EMBL" id="CCXY01000430">
    <property type="protein sequence ID" value="CEG13895.1"/>
    <property type="molecule type" value="Genomic_DNA"/>
</dbReference>
<dbReference type="Pfam" id="PF00725">
    <property type="entry name" value="3HCDH"/>
    <property type="match status" value="1"/>
</dbReference>
<dbReference type="PANTHER" id="PTHR48075:SF5">
    <property type="entry name" value="3-HYDROXYBUTYRYL-COA DEHYDROGENASE"/>
    <property type="match status" value="1"/>
</dbReference>
<dbReference type="InterPro" id="IPR013328">
    <property type="entry name" value="6PGD_dom2"/>
</dbReference>
<dbReference type="GO" id="GO:0006631">
    <property type="term" value="P:fatty acid metabolic process"/>
    <property type="evidence" value="ECO:0007669"/>
    <property type="project" value="InterPro"/>
</dbReference>
<sequence length="90" mass="10093">MAYLNEAVWELYEGVASAEDVDTAAKLGLNHPMGPLALADLIGLDVVLAIMKSLYQRTNNEKYLPCPLIEKMVKKSKLGRKTKEGFYEYL</sequence>
<dbReference type="SUPFAM" id="SSF48179">
    <property type="entry name" value="6-phosphogluconate dehydrogenase C-terminal domain-like"/>
    <property type="match status" value="1"/>
</dbReference>
<name>A0A098EFR8_9ZZZZ</name>
<evidence type="ECO:0000259" key="1">
    <source>
        <dbReference type="Pfam" id="PF00725"/>
    </source>
</evidence>
<evidence type="ECO:0000313" key="2">
    <source>
        <dbReference type="EMBL" id="CEG13895.1"/>
    </source>
</evidence>
<gene>
    <name evidence="2" type="ORF">MSIBF_A650001</name>
</gene>
<dbReference type="GO" id="GO:0008691">
    <property type="term" value="F:3-hydroxybutyryl-CoA dehydrogenase activity"/>
    <property type="evidence" value="ECO:0007669"/>
    <property type="project" value="UniProtKB-EC"/>
</dbReference>
<feature type="domain" description="3-hydroxyacyl-CoA dehydrogenase C-terminal" evidence="1">
    <location>
        <begin position="2"/>
        <end position="89"/>
    </location>
</feature>
<proteinExistence type="predicted"/>
<dbReference type="PANTHER" id="PTHR48075">
    <property type="entry name" value="3-HYDROXYACYL-COA DEHYDROGENASE FAMILY PROTEIN"/>
    <property type="match status" value="1"/>
</dbReference>
<accession>A0A098EFR8</accession>
<protein>
    <submittedName>
        <fullName evidence="2">3-hydroxybutyryl-CoA dehydrogenase</fullName>
        <ecNumber evidence="2">1.1.1.157</ecNumber>
    </submittedName>
</protein>
<dbReference type="AlphaFoldDB" id="A0A098EFR8"/>
<dbReference type="EC" id="1.1.1.157" evidence="2"/>
<reference evidence="2" key="1">
    <citation type="submission" date="2014-09" db="EMBL/GenBank/DDBJ databases">
        <authorList>
            <person name="Probst J Alexander"/>
        </authorList>
    </citation>
    <scope>NUCLEOTIDE SEQUENCE</scope>
</reference>